<reference evidence="4" key="1">
    <citation type="submission" date="2021-12" db="EMBL/GenBank/DDBJ databases">
        <authorList>
            <person name="King R."/>
        </authorList>
    </citation>
    <scope>NUCLEOTIDE SEQUENCE</scope>
</reference>
<feature type="chain" id="PRO_5045036640" description="Carboxylesterase type B domain-containing protein" evidence="2">
    <location>
        <begin position="17"/>
        <end position="90"/>
    </location>
</feature>
<feature type="signal peptide" evidence="2">
    <location>
        <begin position="1"/>
        <end position="16"/>
    </location>
</feature>
<evidence type="ECO:0000313" key="5">
    <source>
        <dbReference type="Proteomes" id="UP001153292"/>
    </source>
</evidence>
<dbReference type="Proteomes" id="UP001153292">
    <property type="component" value="Chromosome 11"/>
</dbReference>
<dbReference type="EMBL" id="OU963904">
    <property type="protein sequence ID" value="CAH0669351.1"/>
    <property type="molecule type" value="Genomic_DNA"/>
</dbReference>
<keyword evidence="5" id="KW-1185">Reference proteome</keyword>
<dbReference type="Gene3D" id="3.40.50.1820">
    <property type="entry name" value="alpha/beta hydrolase"/>
    <property type="match status" value="1"/>
</dbReference>
<feature type="domain" description="Carboxylesterase type B" evidence="3">
    <location>
        <begin position="21"/>
        <end position="65"/>
    </location>
</feature>
<accession>A0ABN8E9T1</accession>
<dbReference type="InterPro" id="IPR002018">
    <property type="entry name" value="CarbesteraseB"/>
</dbReference>
<gene>
    <name evidence="4" type="ORF">CHILSU_LOCUS1307</name>
</gene>
<organism evidence="4 5">
    <name type="scientific">Chilo suppressalis</name>
    <name type="common">Asiatic rice borer moth</name>
    <dbReference type="NCBI Taxonomy" id="168631"/>
    <lineage>
        <taxon>Eukaryota</taxon>
        <taxon>Metazoa</taxon>
        <taxon>Ecdysozoa</taxon>
        <taxon>Arthropoda</taxon>
        <taxon>Hexapoda</taxon>
        <taxon>Insecta</taxon>
        <taxon>Pterygota</taxon>
        <taxon>Neoptera</taxon>
        <taxon>Endopterygota</taxon>
        <taxon>Lepidoptera</taxon>
        <taxon>Glossata</taxon>
        <taxon>Ditrysia</taxon>
        <taxon>Pyraloidea</taxon>
        <taxon>Crambidae</taxon>
        <taxon>Crambinae</taxon>
        <taxon>Chilo</taxon>
    </lineage>
</organism>
<protein>
    <recommendedName>
        <fullName evidence="3">Carboxylesterase type B domain-containing protein</fullName>
    </recommendedName>
</protein>
<dbReference type="Pfam" id="PF00135">
    <property type="entry name" value="COesterase"/>
    <property type="match status" value="1"/>
</dbReference>
<keyword evidence="1" id="KW-0325">Glycoprotein</keyword>
<dbReference type="InterPro" id="IPR029058">
    <property type="entry name" value="AB_hydrolase_fold"/>
</dbReference>
<evidence type="ECO:0000256" key="1">
    <source>
        <dbReference type="ARBA" id="ARBA00023180"/>
    </source>
</evidence>
<proteinExistence type="predicted"/>
<dbReference type="SUPFAM" id="SSF53474">
    <property type="entry name" value="alpha/beta-Hydrolases"/>
    <property type="match status" value="1"/>
</dbReference>
<evidence type="ECO:0000259" key="3">
    <source>
        <dbReference type="Pfam" id="PF00135"/>
    </source>
</evidence>
<sequence length="90" mass="10206">MSVIELLVLMIWVVAAQELEPPSLDIDYGTVQGSWSNSLRGRPYACFEGIPYAEPPVGSLRFQPLESHLFQRMSVIRLLVYKLSIDILIQ</sequence>
<evidence type="ECO:0000313" key="4">
    <source>
        <dbReference type="EMBL" id="CAH0669351.1"/>
    </source>
</evidence>
<name>A0ABN8E9T1_CHISP</name>
<keyword evidence="2" id="KW-0732">Signal</keyword>
<evidence type="ECO:0000256" key="2">
    <source>
        <dbReference type="SAM" id="SignalP"/>
    </source>
</evidence>